<dbReference type="AlphaFoldDB" id="A0A427BAI6"/>
<organism evidence="1 2">
    <name type="scientific">Ensete ventricosum</name>
    <name type="common">Abyssinian banana</name>
    <name type="synonym">Musa ensete</name>
    <dbReference type="NCBI Taxonomy" id="4639"/>
    <lineage>
        <taxon>Eukaryota</taxon>
        <taxon>Viridiplantae</taxon>
        <taxon>Streptophyta</taxon>
        <taxon>Embryophyta</taxon>
        <taxon>Tracheophyta</taxon>
        <taxon>Spermatophyta</taxon>
        <taxon>Magnoliopsida</taxon>
        <taxon>Liliopsida</taxon>
        <taxon>Zingiberales</taxon>
        <taxon>Musaceae</taxon>
        <taxon>Ensete</taxon>
    </lineage>
</organism>
<dbReference type="Proteomes" id="UP000287651">
    <property type="component" value="Unassembled WGS sequence"/>
</dbReference>
<protein>
    <submittedName>
        <fullName evidence="1">Uncharacterized protein</fullName>
    </submittedName>
</protein>
<reference evidence="1 2" key="1">
    <citation type="journal article" date="2014" name="Agronomy (Basel)">
        <title>A Draft Genome Sequence for Ensete ventricosum, the Drought-Tolerant Tree Against Hunger.</title>
        <authorList>
            <person name="Harrison J."/>
            <person name="Moore K.A."/>
            <person name="Paszkiewicz K."/>
            <person name="Jones T."/>
            <person name="Grant M."/>
            <person name="Ambacheew D."/>
            <person name="Muzemil S."/>
            <person name="Studholme D.J."/>
        </authorList>
    </citation>
    <scope>NUCLEOTIDE SEQUENCE [LARGE SCALE GENOMIC DNA]</scope>
</reference>
<evidence type="ECO:0000313" key="2">
    <source>
        <dbReference type="Proteomes" id="UP000287651"/>
    </source>
</evidence>
<dbReference type="EMBL" id="AMZH03000123">
    <property type="protein sequence ID" value="RRT85396.1"/>
    <property type="molecule type" value="Genomic_DNA"/>
</dbReference>
<sequence length="188" mass="20483">MPIFEFPDKFEVADVSEPSVVFCATCDVAISAPDTGTEEMPDNADDDIPLDIIFDMCTAIGVPPIVGSPIELPPAIEAEVITWRCCERLFRMLTFAGAGTAGRDDCDIGFTNVSCGHLWGLLAVADHLGPFVTQPFRACELRSEGLDTRQEDAELGTLEEYVVVLSFELSRRKPCTTEIVLGGQRPKI</sequence>
<gene>
    <name evidence="1" type="ORF">B296_00001770</name>
</gene>
<evidence type="ECO:0000313" key="1">
    <source>
        <dbReference type="EMBL" id="RRT85396.1"/>
    </source>
</evidence>
<name>A0A427BAI6_ENSVE</name>
<comment type="caution">
    <text evidence="1">The sequence shown here is derived from an EMBL/GenBank/DDBJ whole genome shotgun (WGS) entry which is preliminary data.</text>
</comment>
<accession>A0A427BAI6</accession>
<proteinExistence type="predicted"/>